<feature type="domain" description="Histone deacetylase" evidence="11">
    <location>
        <begin position="9"/>
        <end position="313"/>
    </location>
</feature>
<name>A0A836C6Q1_9CHLO</name>
<dbReference type="Proteomes" id="UP000612055">
    <property type="component" value="Unassembled WGS sequence"/>
</dbReference>
<evidence type="ECO:0000259" key="11">
    <source>
        <dbReference type="Pfam" id="PF00850"/>
    </source>
</evidence>
<sequence length="589" mass="59834">MELHLGPEHPERPARIIMLHTTLTANGLMGRCWQLVPRKASDEELLRAHTAEHIHKVDTMFGELYGVRPPELAEMSYCFMDGKMGDMYICEGTAGAARYAAGCCVEAVRCVMSGSVTRALAVVRPPGHHAECDRAMGFCFFNNVAVAALDALATPGINKVAVLDWDVHHGNGIQHILYDNPNALYISIHRDPKRFYPYTSGYLEEVGQGSGTGFNVNLLWLRKGMGDGDYMAAFSLLVEPMLGQFAPDLVIVAAGYDAAEGDPLGGCKLSPEGYAWMTERLLRFAGGRLVLALEGGYNTRVTAECASACLEALLRGEASPPLTRDKAHMWPSESHASLKQAYEFQAAHWPSALARPFTQAWEAHLQSVNLQLGSNSRSKRGGSAGGSGSGGAKSVAAAAPAAAATSLQEAFEARRAARVAAAAAAKGAAATGPATAAAAKGSAAAAGAPKAALAGGPGVAAAAADLPLPPPPPVSAAQVTAEVPLASCGGAESAAAAEGVAAGSAGDRRGTAAAEAGPSEGARSPASSAPTAPGGDSLGSGEGEGEAQGRGEGPTGGQDGGERDTAESAVSGGGRERDGSGGRAGGGSG</sequence>
<protein>
    <recommendedName>
        <fullName evidence="3">histone deacetylase</fullName>
        <ecNumber evidence="3">3.5.1.98</ecNumber>
    </recommendedName>
</protein>
<feature type="region of interest" description="Disordered" evidence="10">
    <location>
        <begin position="372"/>
        <end position="392"/>
    </location>
</feature>
<evidence type="ECO:0000313" key="13">
    <source>
        <dbReference type="Proteomes" id="UP000612055"/>
    </source>
</evidence>
<dbReference type="EMBL" id="JAEHOE010000002">
    <property type="protein sequence ID" value="KAG2501388.1"/>
    <property type="molecule type" value="Genomic_DNA"/>
</dbReference>
<keyword evidence="7" id="KW-0805">Transcription regulation</keyword>
<gene>
    <name evidence="12" type="ORF">HYH03_001176</name>
</gene>
<evidence type="ECO:0000256" key="9">
    <source>
        <dbReference type="ARBA" id="ARBA00023242"/>
    </source>
</evidence>
<evidence type="ECO:0000256" key="7">
    <source>
        <dbReference type="ARBA" id="ARBA00023015"/>
    </source>
</evidence>
<dbReference type="InterPro" id="IPR037138">
    <property type="entry name" value="His_deacetylse_dom_sf"/>
</dbReference>
<dbReference type="EC" id="3.5.1.98" evidence="3"/>
<keyword evidence="9" id="KW-0539">Nucleus</keyword>
<proteinExistence type="inferred from homology"/>
<dbReference type="GO" id="GO:0000118">
    <property type="term" value="C:histone deacetylase complex"/>
    <property type="evidence" value="ECO:0007669"/>
    <property type="project" value="TreeGrafter"/>
</dbReference>
<evidence type="ECO:0000313" key="12">
    <source>
        <dbReference type="EMBL" id="KAG2501388.1"/>
    </source>
</evidence>
<feature type="region of interest" description="Disordered" evidence="10">
    <location>
        <begin position="494"/>
        <end position="589"/>
    </location>
</feature>
<feature type="compositionally biased region" description="Gly residues" evidence="10">
    <location>
        <begin position="382"/>
        <end position="391"/>
    </location>
</feature>
<feature type="compositionally biased region" description="Low complexity" evidence="10">
    <location>
        <begin position="521"/>
        <end position="535"/>
    </location>
</feature>
<dbReference type="PANTHER" id="PTHR10625">
    <property type="entry name" value="HISTONE DEACETYLASE HDAC1-RELATED"/>
    <property type="match status" value="1"/>
</dbReference>
<evidence type="ECO:0000256" key="4">
    <source>
        <dbReference type="ARBA" id="ARBA00022491"/>
    </source>
</evidence>
<dbReference type="CDD" id="cd09992">
    <property type="entry name" value="HDAC_classII"/>
    <property type="match status" value="1"/>
</dbReference>
<organism evidence="12 13">
    <name type="scientific">Edaphochlamys debaryana</name>
    <dbReference type="NCBI Taxonomy" id="47281"/>
    <lineage>
        <taxon>Eukaryota</taxon>
        <taxon>Viridiplantae</taxon>
        <taxon>Chlorophyta</taxon>
        <taxon>core chlorophytes</taxon>
        <taxon>Chlorophyceae</taxon>
        <taxon>CS clade</taxon>
        <taxon>Chlamydomonadales</taxon>
        <taxon>Chlamydomonadales incertae sedis</taxon>
        <taxon>Edaphochlamys</taxon>
    </lineage>
</organism>
<dbReference type="GO" id="GO:0141221">
    <property type="term" value="F:histone deacetylase activity, hydrolytic mechanism"/>
    <property type="evidence" value="ECO:0007669"/>
    <property type="project" value="UniProtKB-EC"/>
</dbReference>
<keyword evidence="8" id="KW-0804">Transcription</keyword>
<evidence type="ECO:0000256" key="1">
    <source>
        <dbReference type="ARBA" id="ARBA00004123"/>
    </source>
</evidence>
<accession>A0A836C6Q1</accession>
<evidence type="ECO:0000256" key="6">
    <source>
        <dbReference type="ARBA" id="ARBA00022853"/>
    </source>
</evidence>
<dbReference type="Pfam" id="PF00850">
    <property type="entry name" value="Hist_deacetyl"/>
    <property type="match status" value="1"/>
</dbReference>
<keyword evidence="4" id="KW-0678">Repressor</keyword>
<dbReference type="GO" id="GO:0040029">
    <property type="term" value="P:epigenetic regulation of gene expression"/>
    <property type="evidence" value="ECO:0007669"/>
    <property type="project" value="TreeGrafter"/>
</dbReference>
<keyword evidence="6" id="KW-0156">Chromatin regulator</keyword>
<dbReference type="GO" id="GO:0005737">
    <property type="term" value="C:cytoplasm"/>
    <property type="evidence" value="ECO:0007669"/>
    <property type="project" value="TreeGrafter"/>
</dbReference>
<dbReference type="InterPro" id="IPR000286">
    <property type="entry name" value="HDACs"/>
</dbReference>
<dbReference type="PRINTS" id="PR01270">
    <property type="entry name" value="HDASUPER"/>
</dbReference>
<dbReference type="SUPFAM" id="SSF52768">
    <property type="entry name" value="Arginase/deacetylase"/>
    <property type="match status" value="1"/>
</dbReference>
<keyword evidence="13" id="KW-1185">Reference proteome</keyword>
<feature type="compositionally biased region" description="Low complexity" evidence="10">
    <location>
        <begin position="494"/>
        <end position="505"/>
    </location>
</feature>
<feature type="compositionally biased region" description="Gly residues" evidence="10">
    <location>
        <begin position="536"/>
        <end position="559"/>
    </location>
</feature>
<dbReference type="OrthoDB" id="424012at2759"/>
<dbReference type="Gene3D" id="3.40.800.20">
    <property type="entry name" value="Histone deacetylase domain"/>
    <property type="match status" value="1"/>
</dbReference>
<dbReference type="AlphaFoldDB" id="A0A836C6Q1"/>
<dbReference type="InterPro" id="IPR023696">
    <property type="entry name" value="Ureohydrolase_dom_sf"/>
</dbReference>
<reference evidence="12" key="1">
    <citation type="journal article" date="2020" name="bioRxiv">
        <title>Comparative genomics of Chlamydomonas.</title>
        <authorList>
            <person name="Craig R.J."/>
            <person name="Hasan A.R."/>
            <person name="Ness R.W."/>
            <person name="Keightley P.D."/>
        </authorList>
    </citation>
    <scope>NUCLEOTIDE SEQUENCE</scope>
    <source>
        <strain evidence="12">CCAP 11/70</strain>
    </source>
</reference>
<keyword evidence="5" id="KW-0378">Hydrolase</keyword>
<comment type="similarity">
    <text evidence="2">Belongs to the histone deacetylase family. HD type 2 subfamily.</text>
</comment>
<evidence type="ECO:0000256" key="8">
    <source>
        <dbReference type="ARBA" id="ARBA00023163"/>
    </source>
</evidence>
<evidence type="ECO:0000256" key="5">
    <source>
        <dbReference type="ARBA" id="ARBA00022801"/>
    </source>
</evidence>
<comment type="caution">
    <text evidence="12">The sequence shown here is derived from an EMBL/GenBank/DDBJ whole genome shotgun (WGS) entry which is preliminary data.</text>
</comment>
<evidence type="ECO:0000256" key="2">
    <source>
        <dbReference type="ARBA" id="ARBA00007738"/>
    </source>
</evidence>
<evidence type="ECO:0000256" key="10">
    <source>
        <dbReference type="SAM" id="MobiDB-lite"/>
    </source>
</evidence>
<evidence type="ECO:0000256" key="3">
    <source>
        <dbReference type="ARBA" id="ARBA00012111"/>
    </source>
</evidence>
<comment type="subcellular location">
    <subcellularLocation>
        <location evidence="1">Nucleus</location>
    </subcellularLocation>
</comment>
<dbReference type="PANTHER" id="PTHR10625:SF5">
    <property type="entry name" value="HISTONE DEACETYLASE"/>
    <property type="match status" value="1"/>
</dbReference>
<dbReference type="InterPro" id="IPR023801">
    <property type="entry name" value="His_deacetylse_dom"/>
</dbReference>